<proteinExistence type="predicted"/>
<organism evidence="2 3">
    <name type="scientific">Endocarpon pusillum</name>
    <dbReference type="NCBI Taxonomy" id="364733"/>
    <lineage>
        <taxon>Eukaryota</taxon>
        <taxon>Fungi</taxon>
        <taxon>Dikarya</taxon>
        <taxon>Ascomycota</taxon>
        <taxon>Pezizomycotina</taxon>
        <taxon>Eurotiomycetes</taxon>
        <taxon>Chaetothyriomycetidae</taxon>
        <taxon>Verrucariales</taxon>
        <taxon>Verrucariaceae</taxon>
        <taxon>Endocarpon</taxon>
    </lineage>
</organism>
<keyword evidence="1" id="KW-1133">Transmembrane helix</keyword>
<name>A0A8H7ALA1_9EURO</name>
<accession>A0A8H7ALA1</accession>
<evidence type="ECO:0000256" key="1">
    <source>
        <dbReference type="SAM" id="Phobius"/>
    </source>
</evidence>
<dbReference type="Proteomes" id="UP000606974">
    <property type="component" value="Unassembled WGS sequence"/>
</dbReference>
<reference evidence="2" key="1">
    <citation type="submission" date="2020-02" db="EMBL/GenBank/DDBJ databases">
        <authorList>
            <person name="Palmer J.M."/>
        </authorList>
    </citation>
    <scope>NUCLEOTIDE SEQUENCE</scope>
    <source>
        <strain evidence="2">EPUS1.4</strain>
        <tissue evidence="2">Thallus</tissue>
    </source>
</reference>
<evidence type="ECO:0000313" key="3">
    <source>
        <dbReference type="Proteomes" id="UP000606974"/>
    </source>
</evidence>
<feature type="transmembrane region" description="Helical" evidence="1">
    <location>
        <begin position="53"/>
        <end position="73"/>
    </location>
</feature>
<dbReference type="EMBL" id="JAACFV010000023">
    <property type="protein sequence ID" value="KAF7511113.1"/>
    <property type="molecule type" value="Genomic_DNA"/>
</dbReference>
<keyword evidence="3" id="KW-1185">Reference proteome</keyword>
<evidence type="ECO:0000313" key="2">
    <source>
        <dbReference type="EMBL" id="KAF7511113.1"/>
    </source>
</evidence>
<keyword evidence="1" id="KW-0472">Membrane</keyword>
<gene>
    <name evidence="2" type="ORF">GJ744_005344</name>
</gene>
<keyword evidence="1" id="KW-0812">Transmembrane</keyword>
<protein>
    <submittedName>
        <fullName evidence="2">Uncharacterized protein</fullName>
    </submittedName>
</protein>
<sequence>MIFGALTSAQPRAALTEIHSLLASLSQVVAVVRMKISSSNAPASQQRKPVLHFYIITSMVTIALNAQTAAVTLTS</sequence>
<comment type="caution">
    <text evidence="2">The sequence shown here is derived from an EMBL/GenBank/DDBJ whole genome shotgun (WGS) entry which is preliminary data.</text>
</comment>
<dbReference type="AlphaFoldDB" id="A0A8H7ALA1"/>